<dbReference type="SUPFAM" id="SSF53448">
    <property type="entry name" value="Nucleotide-diphospho-sugar transferases"/>
    <property type="match status" value="1"/>
</dbReference>
<evidence type="ECO:0000313" key="3">
    <source>
        <dbReference type="Proteomes" id="UP000034344"/>
    </source>
</evidence>
<gene>
    <name evidence="2" type="ORF">US11_C0008G0002</name>
</gene>
<sequence>MNNDCSCVIPFYNEGKRLLRVLQTVVKVKNIKEIICVDAGSEINIHNKVKRLFPYVKYLRTSGNSGKTKAMFKGVSLTSSKYILFLDADLRKLNRKELETAISIVKKNQSIDMLILRRMNGRLEPTWFRADTIFSGERIVKKKDFLEVISTLKPSGYQIEIALNKFMMENRKKVFWFPSSALNTMKRVKVGFVQGLINEIKMHYSMIQFAGLFNYFYQTISFCKQPVKSSSV</sequence>
<dbReference type="Pfam" id="PF00535">
    <property type="entry name" value="Glycos_transf_2"/>
    <property type="match status" value="1"/>
</dbReference>
<dbReference type="EMBL" id="LBRS01000008">
    <property type="protein sequence ID" value="KKQ01445.1"/>
    <property type="molecule type" value="Genomic_DNA"/>
</dbReference>
<reference evidence="2 3" key="1">
    <citation type="journal article" date="2015" name="Nature">
        <title>rRNA introns, odd ribosomes, and small enigmatic genomes across a large radiation of phyla.</title>
        <authorList>
            <person name="Brown C.T."/>
            <person name="Hug L.A."/>
            <person name="Thomas B.C."/>
            <person name="Sharon I."/>
            <person name="Castelle C.J."/>
            <person name="Singh A."/>
            <person name="Wilkins M.J."/>
            <person name="Williams K.H."/>
            <person name="Banfield J.F."/>
        </authorList>
    </citation>
    <scope>NUCLEOTIDE SEQUENCE [LARGE SCALE GENOMIC DNA]</scope>
</reference>
<dbReference type="InterPro" id="IPR029044">
    <property type="entry name" value="Nucleotide-diphossugar_trans"/>
</dbReference>
<evidence type="ECO:0000313" key="2">
    <source>
        <dbReference type="EMBL" id="KKQ01445.1"/>
    </source>
</evidence>
<dbReference type="GO" id="GO:0016740">
    <property type="term" value="F:transferase activity"/>
    <property type="evidence" value="ECO:0007669"/>
    <property type="project" value="UniProtKB-KW"/>
</dbReference>
<organism evidence="2 3">
    <name type="scientific">Candidatus Roizmanbacteria bacterium GW2011_GWA2_36_23</name>
    <dbReference type="NCBI Taxonomy" id="1618480"/>
    <lineage>
        <taxon>Bacteria</taxon>
        <taxon>Candidatus Roizmaniibacteriota</taxon>
    </lineage>
</organism>
<proteinExistence type="predicted"/>
<name>A0A0G0EK37_9BACT</name>
<evidence type="ECO:0000259" key="1">
    <source>
        <dbReference type="Pfam" id="PF00535"/>
    </source>
</evidence>
<dbReference type="AlphaFoldDB" id="A0A0G0EK37"/>
<accession>A0A0G0EK37</accession>
<feature type="domain" description="Glycosyltransferase 2-like" evidence="1">
    <location>
        <begin position="6"/>
        <end position="110"/>
    </location>
</feature>
<keyword evidence="2" id="KW-0808">Transferase</keyword>
<comment type="caution">
    <text evidence="2">The sequence shown here is derived from an EMBL/GenBank/DDBJ whole genome shotgun (WGS) entry which is preliminary data.</text>
</comment>
<dbReference type="Proteomes" id="UP000034344">
    <property type="component" value="Unassembled WGS sequence"/>
</dbReference>
<protein>
    <submittedName>
        <fullName evidence="2">Glycosyl transferase family protein</fullName>
    </submittedName>
</protein>
<dbReference type="InterPro" id="IPR001173">
    <property type="entry name" value="Glyco_trans_2-like"/>
</dbReference>
<dbReference type="Gene3D" id="3.90.550.10">
    <property type="entry name" value="Spore Coat Polysaccharide Biosynthesis Protein SpsA, Chain A"/>
    <property type="match status" value="1"/>
</dbReference>
<dbReference type="STRING" id="1618480.US11_C0008G0002"/>